<gene>
    <name evidence="3" type="ordered locus">MODMU_1951</name>
</gene>
<dbReference type="InterPro" id="IPR019692">
    <property type="entry name" value="CFP-6_PH"/>
</dbReference>
<dbReference type="Proteomes" id="UP000006461">
    <property type="component" value="Chromosome"/>
</dbReference>
<dbReference type="STRING" id="477641.MODMU_1951"/>
<evidence type="ECO:0000313" key="4">
    <source>
        <dbReference type="Proteomes" id="UP000006461"/>
    </source>
</evidence>
<keyword evidence="4" id="KW-1185">Reference proteome</keyword>
<dbReference type="eggNOG" id="ENOG50331K6">
    <property type="taxonomic scope" value="Bacteria"/>
</dbReference>
<keyword evidence="1" id="KW-0472">Membrane</keyword>
<dbReference type="OMA" id="PWELEIT"/>
<dbReference type="Pfam" id="PF10756">
    <property type="entry name" value="bPH_6"/>
    <property type="match status" value="1"/>
</dbReference>
<dbReference type="AlphaFoldDB" id="I4EVH4"/>
<evidence type="ECO:0000256" key="1">
    <source>
        <dbReference type="SAM" id="Phobius"/>
    </source>
</evidence>
<reference evidence="3 4" key="1">
    <citation type="journal article" date="2012" name="J. Bacteriol.">
        <title>Genome Sequence of Radiation-Resistant Modestobacter marinus Strain BC501, a Representative Actinobacterium That Thrives on Calcareous Stone Surfaces.</title>
        <authorList>
            <person name="Normand P."/>
            <person name="Gury J."/>
            <person name="Pujic P."/>
            <person name="Chouaia B."/>
            <person name="Crotti E."/>
            <person name="Brusetti L."/>
            <person name="Daffonchio D."/>
            <person name="Vacherie B."/>
            <person name="Barbe V."/>
            <person name="Medigue C."/>
            <person name="Calteau A."/>
            <person name="Ghodhbane-Gtari F."/>
            <person name="Essoussi I."/>
            <person name="Nouioui I."/>
            <person name="Abbassi-Ghozzi I."/>
            <person name="Gtari M."/>
        </authorList>
    </citation>
    <scope>NUCLEOTIDE SEQUENCE [LARGE SCALE GENOMIC DNA]</scope>
    <source>
        <strain evidence="4">BC 501</strain>
    </source>
</reference>
<protein>
    <recommendedName>
        <fullName evidence="2">Low molecular weight protein antigen 6 PH domain-containing protein</fullName>
    </recommendedName>
</protein>
<keyword evidence="1" id="KW-0812">Transmembrane</keyword>
<organism evidence="3 4">
    <name type="scientific">Modestobacter italicus (strain DSM 44449 / CECT 9708 / BC 501)</name>
    <dbReference type="NCBI Taxonomy" id="2732864"/>
    <lineage>
        <taxon>Bacteria</taxon>
        <taxon>Bacillati</taxon>
        <taxon>Actinomycetota</taxon>
        <taxon>Actinomycetes</taxon>
        <taxon>Geodermatophilales</taxon>
        <taxon>Geodermatophilaceae</taxon>
        <taxon>Modestobacter</taxon>
    </lineage>
</organism>
<dbReference type="KEGG" id="mmar:MODMU_1951"/>
<keyword evidence="1" id="KW-1133">Transmembrane helix</keyword>
<dbReference type="EMBL" id="FO203431">
    <property type="protein sequence ID" value="CCH87387.1"/>
    <property type="molecule type" value="Genomic_DNA"/>
</dbReference>
<sequence>MQADKTSDVPRSVTVSAVPRRLRVLVAAAALGLLAATTVVALRLPSSSVGVVAFGPVDQVAIFGLGLIAAGAVLILGRPRVDADEHGVRVRNIATGEDLPWARVKAVRFETTSSWATLLLRNGDELAVLALQAADGERTVAAVRGLRSLLAAHQAAHAEPREDLLYPPG</sequence>
<feature type="transmembrane region" description="Helical" evidence="1">
    <location>
        <begin position="57"/>
        <end position="76"/>
    </location>
</feature>
<evidence type="ECO:0000313" key="3">
    <source>
        <dbReference type="EMBL" id="CCH87387.1"/>
    </source>
</evidence>
<proteinExistence type="predicted"/>
<dbReference type="OrthoDB" id="5191452at2"/>
<name>I4EVH4_MODI5</name>
<accession>I4EVH4</accession>
<dbReference type="HOGENOM" id="CLU_110740_1_1_11"/>
<feature type="domain" description="Low molecular weight protein antigen 6 PH" evidence="2">
    <location>
        <begin position="78"/>
        <end position="147"/>
    </location>
</feature>
<evidence type="ECO:0000259" key="2">
    <source>
        <dbReference type="Pfam" id="PF10756"/>
    </source>
</evidence>